<dbReference type="GO" id="GO:0070403">
    <property type="term" value="F:NAD+ binding"/>
    <property type="evidence" value="ECO:0007669"/>
    <property type="project" value="InterPro"/>
</dbReference>
<evidence type="ECO:0000313" key="6">
    <source>
        <dbReference type="EMBL" id="SLM13588.1"/>
    </source>
</evidence>
<keyword evidence="2" id="KW-0808">Transferase</keyword>
<reference evidence="6" key="1">
    <citation type="submission" date="2017-02" db="EMBL/GenBank/DDBJ databases">
        <authorList>
            <person name="Regsiter A."/>
            <person name="William W."/>
        </authorList>
    </citation>
    <scope>NUCLEOTIDE SEQUENCE</scope>
    <source>
        <strain evidence="6">Bib</strain>
    </source>
</reference>
<feature type="active site" description="Proton acceptor" evidence="4">
    <location>
        <position position="174"/>
    </location>
</feature>
<dbReference type="PROSITE" id="PS50305">
    <property type="entry name" value="SIRTUIN"/>
    <property type="match status" value="1"/>
</dbReference>
<dbReference type="Gene3D" id="3.30.1600.10">
    <property type="entry name" value="SIR2/SIRT2 'Small Domain"/>
    <property type="match status" value="1"/>
</dbReference>
<dbReference type="AlphaFoldDB" id="A0A3P3XJ99"/>
<organism evidence="6">
    <name type="scientific">uncultured spirochete</name>
    <dbReference type="NCBI Taxonomy" id="156406"/>
    <lineage>
        <taxon>Bacteria</taxon>
        <taxon>Pseudomonadati</taxon>
        <taxon>Spirochaetota</taxon>
        <taxon>Spirochaetia</taxon>
        <taxon>Spirochaetales</taxon>
        <taxon>environmental samples</taxon>
    </lineage>
</organism>
<dbReference type="Gene3D" id="3.40.50.1220">
    <property type="entry name" value="TPP-binding domain"/>
    <property type="match status" value="1"/>
</dbReference>
<dbReference type="EMBL" id="FWDM01000022">
    <property type="protein sequence ID" value="SLM13588.1"/>
    <property type="molecule type" value="Genomic_DNA"/>
</dbReference>
<evidence type="ECO:0000256" key="4">
    <source>
        <dbReference type="PROSITE-ProRule" id="PRU00236"/>
    </source>
</evidence>
<dbReference type="PANTHER" id="PTHR11085">
    <property type="entry name" value="NAD-DEPENDENT PROTEIN DEACYLASE SIRTUIN-5, MITOCHONDRIAL-RELATED"/>
    <property type="match status" value="1"/>
</dbReference>
<keyword evidence="3" id="KW-0520">NAD</keyword>
<dbReference type="InterPro" id="IPR029035">
    <property type="entry name" value="DHS-like_NAD/FAD-binding_dom"/>
</dbReference>
<feature type="binding site" evidence="4">
    <location>
        <position position="182"/>
    </location>
    <ligand>
        <name>Zn(2+)</name>
        <dbReference type="ChEBI" id="CHEBI:29105"/>
    </ligand>
</feature>
<dbReference type="EC" id="2.3.1.286" evidence="1"/>
<feature type="binding site" evidence="4">
    <location>
        <position position="209"/>
    </location>
    <ligand>
        <name>Zn(2+)</name>
        <dbReference type="ChEBI" id="CHEBI:29105"/>
    </ligand>
</feature>
<evidence type="ECO:0000259" key="5">
    <source>
        <dbReference type="PROSITE" id="PS50305"/>
    </source>
</evidence>
<evidence type="ECO:0000256" key="1">
    <source>
        <dbReference type="ARBA" id="ARBA00012928"/>
    </source>
</evidence>
<dbReference type="InterPro" id="IPR050134">
    <property type="entry name" value="NAD-dep_sirtuin_deacylases"/>
</dbReference>
<evidence type="ECO:0000256" key="3">
    <source>
        <dbReference type="ARBA" id="ARBA00023027"/>
    </source>
</evidence>
<dbReference type="GO" id="GO:0016787">
    <property type="term" value="F:hydrolase activity"/>
    <property type="evidence" value="ECO:0007669"/>
    <property type="project" value="UniProtKB-KW"/>
</dbReference>
<dbReference type="InterPro" id="IPR026591">
    <property type="entry name" value="Sirtuin_cat_small_dom_sf"/>
</dbReference>
<dbReference type="GO" id="GO:0017136">
    <property type="term" value="F:histone deacetylase activity, NAD-dependent"/>
    <property type="evidence" value="ECO:0007669"/>
    <property type="project" value="TreeGrafter"/>
</dbReference>
<keyword evidence="4" id="KW-0479">Metal-binding</keyword>
<name>A0A3P3XJ99_9SPIR</name>
<proteinExistence type="predicted"/>
<feature type="domain" description="Deacetylase sirtuin-type" evidence="5">
    <location>
        <begin position="50"/>
        <end position="302"/>
    </location>
</feature>
<keyword evidence="4" id="KW-0862">Zinc</keyword>
<accession>A0A3P3XJ99</accession>
<dbReference type="InterPro" id="IPR026590">
    <property type="entry name" value="Ssirtuin_cat_dom"/>
</dbReference>
<feature type="binding site" evidence="4">
    <location>
        <position position="185"/>
    </location>
    <ligand>
        <name>Zn(2+)</name>
        <dbReference type="ChEBI" id="CHEBI:29105"/>
    </ligand>
</feature>
<sequence length="302" mass="33247">MLILDDTVAGEPPKLVKRVRLPSVALDEWPANSGPFCYTDNMTSQSQISRDCDSASPENLQALYDMLLASRHCVAFTGAGVSTLSGIRDFRGKNGLYKTPDADKIFDIDIFRQDPSFYYKMTKDFIYGLGDKKPSVVHKVLAELEKRGILKAIITQNIDLLHQKAGSRRVIEIHGSPSLHHCPRCAWSMTFSEVAAIVRAGDIPRCKKCDAVLKPDITFFGESLPAEALAEAIEEARSADLLLVLGSTLLVYPAATLPEYTLEHGGRLVIVNDMATHLDAAASLRFSDLGSVFDFLEKKLKC</sequence>
<dbReference type="PANTHER" id="PTHR11085:SF4">
    <property type="entry name" value="NAD-DEPENDENT PROTEIN DEACYLASE"/>
    <property type="match status" value="1"/>
</dbReference>
<dbReference type="InterPro" id="IPR003000">
    <property type="entry name" value="Sirtuin"/>
</dbReference>
<feature type="binding site" evidence="4">
    <location>
        <position position="206"/>
    </location>
    <ligand>
        <name>Zn(2+)</name>
        <dbReference type="ChEBI" id="CHEBI:29105"/>
    </ligand>
</feature>
<evidence type="ECO:0000256" key="2">
    <source>
        <dbReference type="ARBA" id="ARBA00022679"/>
    </source>
</evidence>
<gene>
    <name evidence="6" type="ORF">SPIROBIBN47_290119</name>
</gene>
<dbReference type="GO" id="GO:0046872">
    <property type="term" value="F:metal ion binding"/>
    <property type="evidence" value="ECO:0007669"/>
    <property type="project" value="UniProtKB-KW"/>
</dbReference>
<dbReference type="Pfam" id="PF02146">
    <property type="entry name" value="SIR2"/>
    <property type="match status" value="1"/>
</dbReference>
<protein>
    <recommendedName>
        <fullName evidence="1">protein acetyllysine N-acetyltransferase</fullName>
        <ecNumber evidence="1">2.3.1.286</ecNumber>
    </recommendedName>
</protein>
<dbReference type="SUPFAM" id="SSF52467">
    <property type="entry name" value="DHS-like NAD/FAD-binding domain"/>
    <property type="match status" value="1"/>
</dbReference>
<keyword evidence="6" id="KW-0378">Hydrolase</keyword>